<keyword evidence="10" id="KW-0812">Transmembrane</keyword>
<evidence type="ECO:0000256" key="10">
    <source>
        <dbReference type="SAM" id="Phobius"/>
    </source>
</evidence>
<dbReference type="InterPro" id="IPR045175">
    <property type="entry name" value="M28_fam"/>
</dbReference>
<dbReference type="Pfam" id="PF04389">
    <property type="entry name" value="Peptidase_M28"/>
    <property type="match status" value="1"/>
</dbReference>
<keyword evidence="12" id="KW-0645">Protease</keyword>
<keyword evidence="13" id="KW-1185">Reference proteome</keyword>
<keyword evidence="10" id="KW-0472">Membrane</keyword>
<feature type="domain" description="Peptidase M28" evidence="11">
    <location>
        <begin position="109"/>
        <end position="299"/>
    </location>
</feature>
<dbReference type="GO" id="GO:0005774">
    <property type="term" value="C:vacuolar membrane"/>
    <property type="evidence" value="ECO:0007669"/>
    <property type="project" value="UniProtKB-SubCell"/>
</dbReference>
<keyword evidence="7" id="KW-0325">Glycoprotein</keyword>
<feature type="transmembrane region" description="Helical" evidence="10">
    <location>
        <begin position="433"/>
        <end position="455"/>
    </location>
</feature>
<evidence type="ECO:0000256" key="2">
    <source>
        <dbReference type="ARBA" id="ARBA00004128"/>
    </source>
</evidence>
<gene>
    <name evidence="12" type="ORF">NN4_69440</name>
</gene>
<evidence type="ECO:0000256" key="4">
    <source>
        <dbReference type="ARBA" id="ARBA00017435"/>
    </source>
</evidence>
<keyword evidence="12" id="KW-0031">Aminopeptidase</keyword>
<dbReference type="Gene3D" id="3.40.630.10">
    <property type="entry name" value="Zn peptidases"/>
    <property type="match status" value="1"/>
</dbReference>
<dbReference type="RefSeq" id="WP_147139998.1">
    <property type="nucleotide sequence ID" value="NZ_BJXA01000069.1"/>
</dbReference>
<comment type="subcellular location">
    <subcellularLocation>
        <location evidence="2">Vacuole membrane</location>
        <topology evidence="2">Multi-pass membrane protein</topology>
    </subcellularLocation>
</comment>
<proteinExistence type="inferred from homology"/>
<evidence type="ECO:0000259" key="11">
    <source>
        <dbReference type="Pfam" id="PF04389"/>
    </source>
</evidence>
<feature type="transmembrane region" description="Helical" evidence="10">
    <location>
        <begin position="360"/>
        <end position="385"/>
    </location>
</feature>
<feature type="region of interest" description="Disordered" evidence="9">
    <location>
        <begin position="623"/>
        <end position="647"/>
    </location>
</feature>
<dbReference type="InterPro" id="IPR007484">
    <property type="entry name" value="Peptidase_M28"/>
</dbReference>
<evidence type="ECO:0000256" key="8">
    <source>
        <dbReference type="ARBA" id="ARBA00031512"/>
    </source>
</evidence>
<dbReference type="EMBL" id="BJXA01000069">
    <property type="protein sequence ID" value="GEM42425.1"/>
    <property type="molecule type" value="Genomic_DNA"/>
</dbReference>
<dbReference type="Proteomes" id="UP000321424">
    <property type="component" value="Unassembled WGS sequence"/>
</dbReference>
<feature type="transmembrane region" description="Helical" evidence="10">
    <location>
        <begin position="323"/>
        <end position="348"/>
    </location>
</feature>
<feature type="transmembrane region" description="Helical" evidence="10">
    <location>
        <begin position="487"/>
        <end position="507"/>
    </location>
</feature>
<comment type="similarity">
    <text evidence="3">Belongs to the peptidase M28 family.</text>
</comment>
<evidence type="ECO:0000256" key="6">
    <source>
        <dbReference type="ARBA" id="ARBA00022989"/>
    </source>
</evidence>
<evidence type="ECO:0000256" key="7">
    <source>
        <dbReference type="ARBA" id="ARBA00023180"/>
    </source>
</evidence>
<keyword evidence="6 10" id="KW-1133">Transmembrane helix</keyword>
<accession>A0A511MP83</accession>
<keyword evidence="12" id="KW-0378">Hydrolase</keyword>
<protein>
    <recommendedName>
        <fullName evidence="4">Vacuolar membrane protease</fullName>
    </recommendedName>
    <alternativeName>
        <fullName evidence="8">FXNA-related family protease 1</fullName>
    </alternativeName>
</protein>
<evidence type="ECO:0000256" key="3">
    <source>
        <dbReference type="ARBA" id="ARBA00010918"/>
    </source>
</evidence>
<reference evidence="12 13" key="1">
    <citation type="submission" date="2019-07" db="EMBL/GenBank/DDBJ databases">
        <title>Whole genome shotgun sequence of Nocardia ninae NBRC 108245.</title>
        <authorList>
            <person name="Hosoyama A."/>
            <person name="Uohara A."/>
            <person name="Ohji S."/>
            <person name="Ichikawa N."/>
        </authorList>
    </citation>
    <scope>NUCLEOTIDE SEQUENCE [LARGE SCALE GENOMIC DNA]</scope>
    <source>
        <strain evidence="12 13">NBRC 108245</strain>
    </source>
</reference>
<feature type="transmembrane region" description="Helical" evidence="10">
    <location>
        <begin position="461"/>
        <end position="480"/>
    </location>
</feature>
<dbReference type="GO" id="GO:0004177">
    <property type="term" value="F:aminopeptidase activity"/>
    <property type="evidence" value="ECO:0007669"/>
    <property type="project" value="UniProtKB-KW"/>
</dbReference>
<evidence type="ECO:0000313" key="13">
    <source>
        <dbReference type="Proteomes" id="UP000321424"/>
    </source>
</evidence>
<keyword evidence="5" id="KW-0926">Vacuole</keyword>
<evidence type="ECO:0000256" key="5">
    <source>
        <dbReference type="ARBA" id="ARBA00022554"/>
    </source>
</evidence>
<dbReference type="GO" id="GO:0008235">
    <property type="term" value="F:metalloexopeptidase activity"/>
    <property type="evidence" value="ECO:0007669"/>
    <property type="project" value="InterPro"/>
</dbReference>
<dbReference type="GO" id="GO:0006508">
    <property type="term" value="P:proteolysis"/>
    <property type="evidence" value="ECO:0007669"/>
    <property type="project" value="InterPro"/>
</dbReference>
<feature type="transmembrane region" description="Helical" evidence="10">
    <location>
        <begin position="543"/>
        <end position="563"/>
    </location>
</feature>
<sequence>MRVGRRISGFLAFAVLLAMVVLTAWEQQPRGHRPESAPADVFSAERAFRVVAEIARQPHPIGTAEHARVRDHLVAELRNLGLETELQEGIGKYPTTFQRDVLGMGRIANIVARLPGTNSTGTVFLTAHYDSVASGPGANDDGVGVAAVLEDVRALRASGAALRNDVVVLLTDAEETGLLGAEAFVTAGKDGRDTGVVINHEARGAGGPVLLWRTTHPDGALIRAVQRVAPYPNTDSLSTTLAGAQTSSNTDFAAFEPGGLRVLDWAFAGHSAYYHSPVDDPAHVDLATVQQMGDNSLALAREFGDKDLTVTDDTDRSFFQLPFGVLVVLPFWVMITLAVATVLAVAWLSRQLRRAGETSLRRIFGAAATAFVAAPLATGAVYGLWEVLKVIRPEYRPLFVDPYRPEFYYVAILALSVAVLAAWFVIARRLFGAMAAAAGLLCCLAILGLALAILAPATAHVLVVPTCAAAVGVAATFVVPERWRLPVLTVLLVPTAIFLGSATWPVLQTGITTAPFLVAPAVVLLGGLLMLTLTQAWPARHGWAIPSTAVVLAIALAAAGLAVDRFDDNHPMSSQLIYALDADRNEARWLSREAPDRWTRDLVDTTAPTERFAELWPTAVASGPAPAEALSPPTAETLSDTTESGQRTVHLRLRSTRDATSIALRYDTPPISMRVAGREVTPLPETGFLFHAPGPDGIDVQLVVPAGPFPLQLVDYTWLPDSRLQSYRNPPKDIYFRQDSAGAVFTTVPGL</sequence>
<dbReference type="PANTHER" id="PTHR12147:SF58">
    <property type="entry name" value="VACUOLAR MEMBRANE PROTEASE"/>
    <property type="match status" value="1"/>
</dbReference>
<organism evidence="12 13">
    <name type="scientific">Nocardia ninae NBRC 108245</name>
    <dbReference type="NCBI Taxonomy" id="1210091"/>
    <lineage>
        <taxon>Bacteria</taxon>
        <taxon>Bacillati</taxon>
        <taxon>Actinomycetota</taxon>
        <taxon>Actinomycetes</taxon>
        <taxon>Mycobacteriales</taxon>
        <taxon>Nocardiaceae</taxon>
        <taxon>Nocardia</taxon>
    </lineage>
</organism>
<dbReference type="AlphaFoldDB" id="A0A511MP83"/>
<feature type="transmembrane region" description="Helical" evidence="10">
    <location>
        <begin position="407"/>
        <end position="426"/>
    </location>
</feature>
<evidence type="ECO:0000313" key="12">
    <source>
        <dbReference type="EMBL" id="GEM42425.1"/>
    </source>
</evidence>
<dbReference type="PANTHER" id="PTHR12147">
    <property type="entry name" value="METALLOPEPTIDASE M28 FAMILY MEMBER"/>
    <property type="match status" value="1"/>
</dbReference>
<comment type="function">
    <text evidence="1">May be involved in vacuolar sorting and osmoregulation.</text>
</comment>
<feature type="compositionally biased region" description="Polar residues" evidence="9">
    <location>
        <begin position="634"/>
        <end position="647"/>
    </location>
</feature>
<evidence type="ECO:0000256" key="9">
    <source>
        <dbReference type="SAM" id="MobiDB-lite"/>
    </source>
</evidence>
<dbReference type="OrthoDB" id="9778250at2"/>
<evidence type="ECO:0000256" key="1">
    <source>
        <dbReference type="ARBA" id="ARBA00003273"/>
    </source>
</evidence>
<feature type="transmembrane region" description="Helical" evidence="10">
    <location>
        <begin position="513"/>
        <end position="531"/>
    </location>
</feature>
<dbReference type="SUPFAM" id="SSF53187">
    <property type="entry name" value="Zn-dependent exopeptidases"/>
    <property type="match status" value="1"/>
</dbReference>
<comment type="caution">
    <text evidence="12">The sequence shown here is derived from an EMBL/GenBank/DDBJ whole genome shotgun (WGS) entry which is preliminary data.</text>
</comment>
<name>A0A511MP83_9NOCA</name>